<name>A0A2H0V7Q2_9BACT</name>
<gene>
    <name evidence="1" type="ORF">COT95_00320</name>
</gene>
<organism evidence="1 2">
    <name type="scientific">Candidatus Falkowbacteria bacterium CG10_big_fil_rev_8_21_14_0_10_37_6</name>
    <dbReference type="NCBI Taxonomy" id="1974563"/>
    <lineage>
        <taxon>Bacteria</taxon>
        <taxon>Candidatus Falkowiibacteriota</taxon>
    </lineage>
</organism>
<dbReference type="InterPro" id="IPR036034">
    <property type="entry name" value="PDZ_sf"/>
</dbReference>
<accession>A0A2H0V7Q2</accession>
<evidence type="ECO:0000313" key="2">
    <source>
        <dbReference type="Proteomes" id="UP000228614"/>
    </source>
</evidence>
<feature type="non-terminal residue" evidence="1">
    <location>
        <position position="1"/>
    </location>
</feature>
<proteinExistence type="predicted"/>
<evidence type="ECO:0000313" key="1">
    <source>
        <dbReference type="EMBL" id="PIR95137.1"/>
    </source>
</evidence>
<dbReference type="EMBL" id="PFAN01000018">
    <property type="protein sequence ID" value="PIR95137.1"/>
    <property type="molecule type" value="Genomic_DNA"/>
</dbReference>
<sequence>IPSNIISQALLKLRKAGKIIKRGALPIILGDDPKYYSYFLNKEHSTSVRVLKSSINGILPDDRIFSINGFNVMGSKDVVRYARFINPGNIVPLCVLRSVEQHCVDVTIGGIEEKNIFYSEKNFE</sequence>
<protein>
    <recommendedName>
        <fullName evidence="3">PDZ domain-containing protein</fullName>
    </recommendedName>
</protein>
<reference evidence="2" key="1">
    <citation type="submission" date="2017-09" db="EMBL/GenBank/DDBJ databases">
        <title>Depth-based differentiation of microbial function through sediment-hosted aquifers and enrichment of novel symbionts in the deep terrestrial subsurface.</title>
        <authorList>
            <person name="Probst A.J."/>
            <person name="Ladd B."/>
            <person name="Jarett J.K."/>
            <person name="Geller-Mcgrath D.E."/>
            <person name="Sieber C.M.K."/>
            <person name="Emerson J.B."/>
            <person name="Anantharaman K."/>
            <person name="Thomas B.C."/>
            <person name="Malmstrom R."/>
            <person name="Stieglmeier M."/>
            <person name="Klingl A."/>
            <person name="Woyke T."/>
            <person name="Ryan C.M."/>
            <person name="Banfield J.F."/>
        </authorList>
    </citation>
    <scope>NUCLEOTIDE SEQUENCE [LARGE SCALE GENOMIC DNA]</scope>
</reference>
<dbReference type="Gene3D" id="2.30.42.10">
    <property type="match status" value="1"/>
</dbReference>
<dbReference type="AlphaFoldDB" id="A0A2H0V7Q2"/>
<evidence type="ECO:0008006" key="3">
    <source>
        <dbReference type="Google" id="ProtNLM"/>
    </source>
</evidence>
<dbReference type="Proteomes" id="UP000228614">
    <property type="component" value="Unassembled WGS sequence"/>
</dbReference>
<comment type="caution">
    <text evidence="1">The sequence shown here is derived from an EMBL/GenBank/DDBJ whole genome shotgun (WGS) entry which is preliminary data.</text>
</comment>
<dbReference type="SUPFAM" id="SSF50156">
    <property type="entry name" value="PDZ domain-like"/>
    <property type="match status" value="1"/>
</dbReference>